<dbReference type="EMBL" id="BBMS01000003">
    <property type="protein sequence ID" value="GAL24264.1"/>
    <property type="molecule type" value="Genomic_DNA"/>
</dbReference>
<accession>A0ABQ0J663</accession>
<proteinExistence type="predicted"/>
<dbReference type="Proteomes" id="UP000029223">
    <property type="component" value="Unassembled WGS sequence"/>
</dbReference>
<evidence type="ECO:0000313" key="1">
    <source>
        <dbReference type="EMBL" id="GAL24264.1"/>
    </source>
</evidence>
<evidence type="ECO:0000313" key="2">
    <source>
        <dbReference type="Proteomes" id="UP000029223"/>
    </source>
</evidence>
<sequence length="44" mass="4784">MRADKEAEKSPTLAEGQELADTVVLNAGIVNQKLEQMRALEASQ</sequence>
<comment type="caution">
    <text evidence="1">The sequence shown here is derived from an EMBL/GenBank/DDBJ whole genome shotgun (WGS) entry which is preliminary data.</text>
</comment>
<gene>
    <name evidence="1" type="ORF">JCM19239_3967</name>
</gene>
<protein>
    <submittedName>
        <fullName evidence="1">Uncharacterized protein</fullName>
    </submittedName>
</protein>
<name>A0ABQ0J663_9VIBR</name>
<reference evidence="2" key="1">
    <citation type="submission" date="2014-09" db="EMBL/GenBank/DDBJ databases">
        <title>Vibrio variabilis JCM 19239. (C206) whole genome shotgun sequence.</title>
        <authorList>
            <person name="Sawabe T."/>
            <person name="Meirelles P."/>
            <person name="Nakanishi M."/>
            <person name="Sayaka M."/>
            <person name="Hattori M."/>
            <person name="Ohkuma M."/>
        </authorList>
    </citation>
    <scope>NUCLEOTIDE SEQUENCE [LARGE SCALE GENOMIC DNA]</scope>
    <source>
        <strain evidence="2">JCM 19239</strain>
    </source>
</reference>
<organism evidence="1 2">
    <name type="scientific">Vibrio variabilis</name>
    <dbReference type="NCBI Taxonomy" id="990271"/>
    <lineage>
        <taxon>Bacteria</taxon>
        <taxon>Pseudomonadati</taxon>
        <taxon>Pseudomonadota</taxon>
        <taxon>Gammaproteobacteria</taxon>
        <taxon>Vibrionales</taxon>
        <taxon>Vibrionaceae</taxon>
        <taxon>Vibrio</taxon>
    </lineage>
</organism>
<keyword evidence="2" id="KW-1185">Reference proteome</keyword>